<dbReference type="InterPro" id="IPR036291">
    <property type="entry name" value="NAD(P)-bd_dom_sf"/>
</dbReference>
<evidence type="ECO:0000313" key="1">
    <source>
        <dbReference type="EMBL" id="EHJ52794.1"/>
    </source>
</evidence>
<comment type="caution">
    <text evidence="1">The sequence shown here is derived from an EMBL/GenBank/DDBJ whole genome shotgun (WGS) entry which is preliminary data.</text>
</comment>
<dbReference type="EMBL" id="AEUW02000001">
    <property type="protein sequence ID" value="EHJ52794.1"/>
    <property type="molecule type" value="Genomic_DNA"/>
</dbReference>
<dbReference type="STRING" id="764298.STRMA_0449"/>
<dbReference type="RefSeq" id="WP_003081247.1">
    <property type="nucleotide sequence ID" value="NZ_AEUW02000001.1"/>
</dbReference>
<name>G5JZ32_9STRE</name>
<evidence type="ECO:0008006" key="3">
    <source>
        <dbReference type="Google" id="ProtNLM"/>
    </source>
</evidence>
<protein>
    <recommendedName>
        <fullName evidence="3">NADP oxidoreductase coenzyme F420-dependent</fullName>
    </recommendedName>
</protein>
<gene>
    <name evidence="1" type="ORF">STRMA_0449</name>
</gene>
<organism evidence="1 2">
    <name type="scientific">Streptococcus macacae NCTC 11558</name>
    <dbReference type="NCBI Taxonomy" id="764298"/>
    <lineage>
        <taxon>Bacteria</taxon>
        <taxon>Bacillati</taxon>
        <taxon>Bacillota</taxon>
        <taxon>Bacilli</taxon>
        <taxon>Lactobacillales</taxon>
        <taxon>Streptococcaceae</taxon>
        <taxon>Streptococcus</taxon>
    </lineage>
</organism>
<keyword evidence="2" id="KW-1185">Reference proteome</keyword>
<dbReference type="OrthoDB" id="9786864at2"/>
<dbReference type="eggNOG" id="COG2085">
    <property type="taxonomic scope" value="Bacteria"/>
</dbReference>
<evidence type="ECO:0000313" key="2">
    <source>
        <dbReference type="Proteomes" id="UP000003573"/>
    </source>
</evidence>
<dbReference type="PANTHER" id="PTHR14239">
    <property type="entry name" value="DUDULIN-RELATED"/>
    <property type="match status" value="1"/>
</dbReference>
<dbReference type="InterPro" id="IPR051267">
    <property type="entry name" value="STEAP_metalloreductase"/>
</dbReference>
<dbReference type="Gene3D" id="3.40.50.720">
    <property type="entry name" value="NAD(P)-binding Rossmann-like Domain"/>
    <property type="match status" value="1"/>
</dbReference>
<accession>G5JZ32</accession>
<dbReference type="Proteomes" id="UP000003573">
    <property type="component" value="Unassembled WGS sequence"/>
</dbReference>
<proteinExistence type="predicted"/>
<dbReference type="SUPFAM" id="SSF51735">
    <property type="entry name" value="NAD(P)-binding Rossmann-fold domains"/>
    <property type="match status" value="1"/>
</dbReference>
<sequence length="192" mass="20588">MVNISVFGRGNMGKAVGGVFADAGHEVVHFGHDSQVPDDLGQIVILATQYKDMAAVIDAHKEKLKGKIVIDISNPVNFETMDEMLIPAGTSAAEIFADKLPESTVVKAFNTNFFANLTSKKIADQITTTVQIAGDDEKAKATVSQYIKDAGLGVADVGALKRSRELEAMGYLQILLAVREEVTFQGGYAILK</sequence>
<reference evidence="1 2" key="1">
    <citation type="journal article" date="2014" name="Int. J. Syst. Evol. Microbiol.">
        <title>Phylogenomics and the dynamic genome evolution of the genus Streptococcus.</title>
        <authorList>
            <consortium name="The Broad Institute Genome Sequencing Platform"/>
            <person name="Richards V.P."/>
            <person name="Palmer S.R."/>
            <person name="Pavinski Bitar P.D."/>
            <person name="Qin X."/>
            <person name="Weinstock G.M."/>
            <person name="Highlander S.K."/>
            <person name="Town C.D."/>
            <person name="Burne R.A."/>
            <person name="Stanhope M.J."/>
        </authorList>
    </citation>
    <scope>NUCLEOTIDE SEQUENCE [LARGE SCALE GENOMIC DNA]</scope>
    <source>
        <strain evidence="1 2">NCTC 11558</strain>
    </source>
</reference>
<dbReference type="AlphaFoldDB" id="G5JZ32"/>
<dbReference type="PANTHER" id="PTHR14239:SF10">
    <property type="entry name" value="REDUCTASE"/>
    <property type="match status" value="1"/>
</dbReference>